<protein>
    <submittedName>
        <fullName evidence="1">Uncharacterized protein</fullName>
    </submittedName>
</protein>
<reference evidence="1 2" key="1">
    <citation type="journal article" date="2014" name="Nature">
        <title>The genome of the recently domesticated crop plant sugar beet (Beta vulgaris).</title>
        <authorList>
            <person name="Dohm J.C."/>
            <person name="Minoche A.E."/>
            <person name="Holtgrawe D."/>
            <person name="Capella-Gutierrez S."/>
            <person name="Zakrzewski F."/>
            <person name="Tafer H."/>
            <person name="Rupp O."/>
            <person name="Sorensen T.R."/>
            <person name="Stracke R."/>
            <person name="Reinhardt R."/>
            <person name="Goesmann A."/>
            <person name="Kraft T."/>
            <person name="Schulz B."/>
            <person name="Stadler P.F."/>
            <person name="Schmidt T."/>
            <person name="Gabaldon T."/>
            <person name="Lehrach H."/>
            <person name="Weisshaar B."/>
            <person name="Himmelbauer H."/>
        </authorList>
    </citation>
    <scope>NUCLEOTIDE SEQUENCE [LARGE SCALE GENOMIC DNA]</scope>
    <source>
        <tissue evidence="1">Taproot</tissue>
    </source>
</reference>
<dbReference type="EMBL" id="KQ090201">
    <property type="protein sequence ID" value="KMS99778.1"/>
    <property type="molecule type" value="Genomic_DNA"/>
</dbReference>
<proteinExistence type="predicted"/>
<organism evidence="1 2">
    <name type="scientific">Beta vulgaris subsp. vulgaris</name>
    <name type="common">Beet</name>
    <dbReference type="NCBI Taxonomy" id="3555"/>
    <lineage>
        <taxon>Eukaryota</taxon>
        <taxon>Viridiplantae</taxon>
        <taxon>Streptophyta</taxon>
        <taxon>Embryophyta</taxon>
        <taxon>Tracheophyta</taxon>
        <taxon>Spermatophyta</taxon>
        <taxon>Magnoliopsida</taxon>
        <taxon>eudicotyledons</taxon>
        <taxon>Gunneridae</taxon>
        <taxon>Pentapetalae</taxon>
        <taxon>Caryophyllales</taxon>
        <taxon>Chenopodiaceae</taxon>
        <taxon>Betoideae</taxon>
        <taxon>Beta</taxon>
    </lineage>
</organism>
<keyword evidence="2" id="KW-1185">Reference proteome</keyword>
<evidence type="ECO:0000313" key="2">
    <source>
        <dbReference type="Proteomes" id="UP000035740"/>
    </source>
</evidence>
<name>A0A0J8BIG0_BETVV</name>
<accession>A0A0J8BIG0</accession>
<dbReference type="Gramene" id="KMS99778">
    <property type="protein sequence ID" value="KMS99778"/>
    <property type="gene ID" value="BVRB_1g020720"/>
</dbReference>
<evidence type="ECO:0000313" key="1">
    <source>
        <dbReference type="EMBL" id="KMS99778.1"/>
    </source>
</evidence>
<dbReference type="AlphaFoldDB" id="A0A0J8BIG0"/>
<sequence length="84" mass="9840">MHATYFSTPLHFSVFTLSSLKLSHSLNSRKFLVVGDRSSASVVTLQRRSSLVGVFSQLFSVGRRTKWHWHDHWSWGLYFDRYCC</sequence>
<gene>
    <name evidence="1" type="ORF">BVRB_1g020720</name>
</gene>
<dbReference type="Proteomes" id="UP000035740">
    <property type="component" value="Unassembled WGS sequence"/>
</dbReference>